<reference evidence="4" key="1">
    <citation type="submission" date="2023-07" db="EMBL/GenBank/DDBJ databases">
        <title>30 novel species of actinomycetes from the DSMZ collection.</title>
        <authorList>
            <person name="Nouioui I."/>
        </authorList>
    </citation>
    <scope>NUCLEOTIDE SEQUENCE [LARGE SCALE GENOMIC DNA]</scope>
    <source>
        <strain evidence="4">DSM 44917</strain>
    </source>
</reference>
<protein>
    <recommendedName>
        <fullName evidence="5">Glycerophosphoryl diester phosphodiesterase membrane domain-containing protein</fullName>
    </recommendedName>
</protein>
<comment type="caution">
    <text evidence="3">The sequence shown here is derived from an EMBL/GenBank/DDBJ whole genome shotgun (WGS) entry which is preliminary data.</text>
</comment>
<evidence type="ECO:0000256" key="2">
    <source>
        <dbReference type="SAM" id="Phobius"/>
    </source>
</evidence>
<feature type="compositionally biased region" description="Pro residues" evidence="1">
    <location>
        <begin position="46"/>
        <end position="63"/>
    </location>
</feature>
<feature type="compositionally biased region" description="Low complexity" evidence="1">
    <location>
        <begin position="109"/>
        <end position="126"/>
    </location>
</feature>
<evidence type="ECO:0000313" key="3">
    <source>
        <dbReference type="EMBL" id="MDT0309983.1"/>
    </source>
</evidence>
<feature type="compositionally biased region" description="Pro residues" evidence="1">
    <location>
        <begin position="72"/>
        <end position="81"/>
    </location>
</feature>
<feature type="region of interest" description="Disordered" evidence="1">
    <location>
        <begin position="1"/>
        <end position="136"/>
    </location>
</feature>
<evidence type="ECO:0008006" key="5">
    <source>
        <dbReference type="Google" id="ProtNLM"/>
    </source>
</evidence>
<keyword evidence="2" id="KW-0812">Transmembrane</keyword>
<feature type="compositionally biased region" description="Gly residues" evidence="1">
    <location>
        <begin position="127"/>
        <end position="136"/>
    </location>
</feature>
<evidence type="ECO:0000313" key="4">
    <source>
        <dbReference type="Proteomes" id="UP001183388"/>
    </source>
</evidence>
<sequence>MSDSPGWASPGSPPPDEGGRDRAPDEQPASPPPAPPSLDKRENAPGPAPEHQPAPQPQQPPAPEQQQGWQAVPPPAHPQQPHPQQQGWGGAPQGWGQQGWGHQPPPGAGYPQHPQQWQQYPQPQHPGWGGGPAGGGGWQPYPWVAKPGVIPLRPLGIGEILDGAVSTTRAHWRTALAIALGIAILTQLAATIATRLWLSDSSGLQAVQDNPNPTDEELRDAFADLAGFLSLAGIVSILGTVLATAMLTIVVSRAVLGRSVTFAEAWQDSRSRLMRLLAVALLVPLIFAAAVAVPLLIGAATGVVALVVLLTLGGLVAGVWLWVLFSLAAPALMLERQGVFAALRRSAKLVRGSWWRVFGVQLLVMVLLFIVSGIIEFPTSALAAVIAGDGAGSFLEGTNELTWTYLAISGIGAVVATTITLPISAGVTALLYIDQRIRREALDLELARAAGVATPQQGG</sequence>
<name>A0ABU2LFN5_9ACTN</name>
<proteinExistence type="predicted"/>
<feature type="compositionally biased region" description="Gly residues" evidence="1">
    <location>
        <begin position="87"/>
        <end position="99"/>
    </location>
</feature>
<feature type="transmembrane region" description="Helical" evidence="2">
    <location>
        <begin position="228"/>
        <end position="256"/>
    </location>
</feature>
<feature type="transmembrane region" description="Helical" evidence="2">
    <location>
        <begin position="403"/>
        <end position="433"/>
    </location>
</feature>
<keyword evidence="4" id="KW-1185">Reference proteome</keyword>
<keyword evidence="2" id="KW-0472">Membrane</keyword>
<feature type="transmembrane region" description="Helical" evidence="2">
    <location>
        <begin position="276"/>
        <end position="297"/>
    </location>
</feature>
<dbReference type="Proteomes" id="UP001183388">
    <property type="component" value="Unassembled WGS sequence"/>
</dbReference>
<organism evidence="3 4">
    <name type="scientific">Streptomyces boetiae</name>
    <dbReference type="NCBI Taxonomy" id="3075541"/>
    <lineage>
        <taxon>Bacteria</taxon>
        <taxon>Bacillati</taxon>
        <taxon>Actinomycetota</taxon>
        <taxon>Actinomycetes</taxon>
        <taxon>Kitasatosporales</taxon>
        <taxon>Streptomycetaceae</taxon>
        <taxon>Streptomyces</taxon>
    </lineage>
</organism>
<dbReference type="Pfam" id="PF24400">
    <property type="entry name" value="DUF7544"/>
    <property type="match status" value="1"/>
</dbReference>
<keyword evidence="2" id="KW-1133">Transmembrane helix</keyword>
<feature type="transmembrane region" description="Helical" evidence="2">
    <location>
        <begin position="354"/>
        <end position="375"/>
    </location>
</feature>
<accession>A0ABU2LFN5</accession>
<dbReference type="PANTHER" id="PTHR33133:SF1">
    <property type="entry name" value="EXPRESSED PROTEIN-RELATED"/>
    <property type="match status" value="1"/>
</dbReference>
<feature type="compositionally biased region" description="Low complexity" evidence="1">
    <location>
        <begin position="1"/>
        <end position="10"/>
    </location>
</feature>
<dbReference type="RefSeq" id="WP_311632957.1">
    <property type="nucleotide sequence ID" value="NZ_JAVREN010000052.1"/>
</dbReference>
<dbReference type="EMBL" id="JAVREN010000052">
    <property type="protein sequence ID" value="MDT0309983.1"/>
    <property type="molecule type" value="Genomic_DNA"/>
</dbReference>
<dbReference type="InterPro" id="IPR055966">
    <property type="entry name" value="DUF7544"/>
</dbReference>
<gene>
    <name evidence="3" type="ORF">RM780_23950</name>
</gene>
<dbReference type="PANTHER" id="PTHR33133">
    <property type="entry name" value="OS08G0107100 PROTEIN-RELATED"/>
    <property type="match status" value="1"/>
</dbReference>
<evidence type="ECO:0000256" key="1">
    <source>
        <dbReference type="SAM" id="MobiDB-lite"/>
    </source>
</evidence>
<feature type="transmembrane region" description="Helical" evidence="2">
    <location>
        <begin position="303"/>
        <end position="333"/>
    </location>
</feature>
<feature type="transmembrane region" description="Helical" evidence="2">
    <location>
        <begin position="175"/>
        <end position="198"/>
    </location>
</feature>